<proteinExistence type="inferred from homology"/>
<dbReference type="InterPro" id="IPR023267">
    <property type="entry name" value="RCMT"/>
</dbReference>
<evidence type="ECO:0000256" key="11">
    <source>
        <dbReference type="ARBA" id="ARBA00049906"/>
    </source>
</evidence>
<dbReference type="InterPro" id="IPR001678">
    <property type="entry name" value="MeTrfase_RsmB-F_NOP2_dom"/>
</dbReference>
<reference evidence="17" key="3">
    <citation type="submission" date="2025-09" db="UniProtKB">
        <authorList>
            <consortium name="Ensembl"/>
        </authorList>
    </citation>
    <scope>IDENTIFICATION</scope>
    <source>
        <strain evidence="17">Guanapo</strain>
    </source>
</reference>
<dbReference type="PROSITE" id="PS51686">
    <property type="entry name" value="SAM_MT_RSMB_NOP"/>
    <property type="match status" value="1"/>
</dbReference>
<evidence type="ECO:0000313" key="17">
    <source>
        <dbReference type="Ensembl" id="ENSPREP00000012371.1"/>
    </source>
</evidence>
<keyword evidence="4 14" id="KW-0808">Transferase</keyword>
<evidence type="ECO:0000256" key="5">
    <source>
        <dbReference type="ARBA" id="ARBA00022691"/>
    </source>
</evidence>
<evidence type="ECO:0000256" key="2">
    <source>
        <dbReference type="ARBA" id="ARBA00022552"/>
    </source>
</evidence>
<feature type="active site" description="Nucleophile" evidence="14">
    <location>
        <position position="328"/>
    </location>
</feature>
<dbReference type="RefSeq" id="XP_008431607.1">
    <property type="nucleotide sequence ID" value="XM_008433385.2"/>
</dbReference>
<feature type="binding site" evidence="14">
    <location>
        <position position="255"/>
    </location>
    <ligand>
        <name>S-adenosyl-L-methionine</name>
        <dbReference type="ChEBI" id="CHEBI:59789"/>
    </ligand>
</feature>
<evidence type="ECO:0000256" key="8">
    <source>
        <dbReference type="ARBA" id="ARBA00023128"/>
    </source>
</evidence>
<feature type="binding site" evidence="14">
    <location>
        <position position="273"/>
    </location>
    <ligand>
        <name>S-adenosyl-L-methionine</name>
        <dbReference type="ChEBI" id="CHEBI:59789"/>
    </ligand>
</feature>
<dbReference type="GO" id="GO:0003723">
    <property type="term" value="F:RNA binding"/>
    <property type="evidence" value="ECO:0007669"/>
    <property type="project" value="UniProtKB-UniRule"/>
</dbReference>
<dbReference type="FunFam" id="3.40.50.150:FF:000055">
    <property type="entry name" value="5-methylcytosine rRNA methyltransferase NSUN4"/>
    <property type="match status" value="1"/>
</dbReference>
<evidence type="ECO:0000313" key="18">
    <source>
        <dbReference type="Proteomes" id="UP000242638"/>
    </source>
</evidence>
<dbReference type="PANTHER" id="PTHR22808:SF3">
    <property type="entry name" value="5-METHYLCYTOSINE RRNA METHYLTRANSFERASE NSUN4"/>
    <property type="match status" value="1"/>
</dbReference>
<reference evidence="18" key="1">
    <citation type="submission" date="2013-11" db="EMBL/GenBank/DDBJ databases">
        <title>The genomic landscape of the Guanapo guppy.</title>
        <authorList>
            <person name="Kuenstner A."/>
            <person name="Dreyer C."/>
        </authorList>
    </citation>
    <scope>NUCLEOTIDE SEQUENCE</scope>
    <source>
        <strain evidence="18">Guanapo</strain>
    </source>
</reference>
<feature type="binding site" evidence="14">
    <location>
        <begin position="199"/>
        <end position="205"/>
    </location>
    <ligand>
        <name>S-adenosyl-L-methionine</name>
        <dbReference type="ChEBI" id="CHEBI:59789"/>
    </ligand>
</feature>
<dbReference type="Ensembl" id="ENSPRET00000012504.1">
    <property type="protein sequence ID" value="ENSPREP00000012371.1"/>
    <property type="gene ID" value="ENSPREG00000008399.1"/>
</dbReference>
<dbReference type="InterPro" id="IPR049560">
    <property type="entry name" value="MeTrfase_RsmB-F_NOP2_cat"/>
</dbReference>
<evidence type="ECO:0000256" key="12">
    <source>
        <dbReference type="ARBA" id="ARBA00050027"/>
    </source>
</evidence>
<evidence type="ECO:0000256" key="13">
    <source>
        <dbReference type="ARBA" id="ARBA00050049"/>
    </source>
</evidence>
<keyword evidence="7" id="KW-0809">Transit peptide</keyword>
<dbReference type="OMA" id="MVNNFGD"/>
<feature type="domain" description="SAM-dependent MTase RsmB/NOP-type" evidence="16">
    <location>
        <begin position="105"/>
        <end position="401"/>
    </location>
</feature>
<dbReference type="Gene3D" id="6.20.240.40">
    <property type="match status" value="1"/>
</dbReference>
<evidence type="ECO:0000256" key="6">
    <source>
        <dbReference type="ARBA" id="ARBA00022884"/>
    </source>
</evidence>
<dbReference type="Gene3D" id="3.40.50.150">
    <property type="entry name" value="Vaccinia Virus protein VP39"/>
    <property type="match status" value="1"/>
</dbReference>
<evidence type="ECO:0000256" key="15">
    <source>
        <dbReference type="SAM" id="MobiDB-lite"/>
    </source>
</evidence>
<dbReference type="GeneTree" id="ENSGT00940000153665"/>
<dbReference type="GO" id="GO:0031167">
    <property type="term" value="P:rRNA methylation"/>
    <property type="evidence" value="ECO:0007669"/>
    <property type="project" value="TreeGrafter"/>
</dbReference>
<evidence type="ECO:0000256" key="10">
    <source>
        <dbReference type="ARBA" id="ARBA00049302"/>
    </source>
</evidence>
<dbReference type="CTD" id="387338"/>
<evidence type="ECO:0000256" key="14">
    <source>
        <dbReference type="PROSITE-ProRule" id="PRU01023"/>
    </source>
</evidence>
<dbReference type="SMR" id="A0A3P9NS20"/>
<sequence length="402" mass="44613">MGLFLDTSRVILSRVKDLRALTSKRHRVKGKWAATQPKQPPTKMALQHFDATYSTQLGALWPSIRVALLSERKYGALLNHFSHNPDVEELQGQGCKDFISNGEAFMFPASADHHSEFRPEEDSSSLSTVTHGGGSWQPSPLRLSPNIRCLVFPRGDITRFRPARPDKFGLLSYYLLDAASMLPCLALDVQESHTVLDLCAAPGGKALALLQTQSVRFLCANDLSVSRTSRLKRVLHSYVPKALLTDDKLCITSFDGTIWGEIERNSFDRVLVDVPCTTDRHSLMDDDNNIFSRSRVGERRSLPQLQAQLLLAGILAACPGGDVLYSTCTLSANQNQAVVQQAVQLAEEQHGIQLQVISLRPLAQMFSNTFHFAPDLHLGEMVIPHLAANFGPIYLCKLRRLT</sequence>
<dbReference type="PRINTS" id="PR02008">
    <property type="entry name" value="RCMTFAMILY"/>
</dbReference>
<dbReference type="STRING" id="8081.ENSPREP00000012371"/>
<comment type="catalytic activity">
    <reaction evidence="11">
        <text>a cytidine in mRNA + S-adenosyl-L-methionine = a 5-methylcytidine in mRNA + S-adenosyl-L-homocysteine + H(+)</text>
        <dbReference type="Rhea" id="RHEA:61464"/>
        <dbReference type="Rhea" id="RHEA-COMP:15145"/>
        <dbReference type="Rhea" id="RHEA-COMP:15826"/>
        <dbReference type="ChEBI" id="CHEBI:15378"/>
        <dbReference type="ChEBI" id="CHEBI:57856"/>
        <dbReference type="ChEBI" id="CHEBI:59789"/>
        <dbReference type="ChEBI" id="CHEBI:74483"/>
        <dbReference type="ChEBI" id="CHEBI:82748"/>
    </reaction>
</comment>
<keyword evidence="8" id="KW-0496">Mitochondrion</keyword>
<name>A0A3P9NS20_POERE</name>
<comment type="similarity">
    <text evidence="14">Belongs to the class I-like SAM-binding methyltransferase superfamily. RsmB/NOP family.</text>
</comment>
<evidence type="ECO:0000256" key="4">
    <source>
        <dbReference type="ARBA" id="ARBA00022679"/>
    </source>
</evidence>
<dbReference type="Bgee" id="ENSPREG00000008399">
    <property type="expression patterns" value="Expressed in caudal fin and 1 other cell type or tissue"/>
</dbReference>
<comment type="subcellular location">
    <subcellularLocation>
        <location evidence="1">Mitochondrion</location>
    </subcellularLocation>
</comment>
<keyword evidence="6 14" id="KW-0694">RNA-binding</keyword>
<dbReference type="GO" id="GO:0005762">
    <property type="term" value="C:mitochondrial large ribosomal subunit"/>
    <property type="evidence" value="ECO:0007669"/>
    <property type="project" value="TreeGrafter"/>
</dbReference>
<dbReference type="PANTHER" id="PTHR22808">
    <property type="entry name" value="NCL1 YEAST -RELATED NOL1/NOP2/FMU SUN DOMAIN-CONTAINING"/>
    <property type="match status" value="1"/>
</dbReference>
<dbReference type="GO" id="GO:0008173">
    <property type="term" value="F:RNA methyltransferase activity"/>
    <property type="evidence" value="ECO:0007669"/>
    <property type="project" value="InterPro"/>
</dbReference>
<protein>
    <recommendedName>
        <fullName evidence="12">5-cytosine rRNA methyltransferase NSUN4</fullName>
    </recommendedName>
    <alternativeName>
        <fullName evidence="13">5-cytosine tRNA methyltransferase NSUN4</fullName>
    </alternativeName>
    <alternativeName>
        <fullName evidence="9">NOL1/NOP2/Sun domain family member 4</fullName>
    </alternativeName>
</protein>
<accession>A0A3P9NS20</accession>
<keyword evidence="5 14" id="KW-0949">S-adenosyl-L-methionine</keyword>
<dbReference type="OrthoDB" id="8020218at2759"/>
<reference evidence="17" key="2">
    <citation type="submission" date="2025-08" db="UniProtKB">
        <authorList>
            <consortium name="Ensembl"/>
        </authorList>
    </citation>
    <scope>IDENTIFICATION</scope>
    <source>
        <strain evidence="17">Guanapo</strain>
    </source>
</reference>
<feature type="binding site" evidence="14">
    <location>
        <position position="222"/>
    </location>
    <ligand>
        <name>S-adenosyl-L-methionine</name>
        <dbReference type="ChEBI" id="CHEBI:59789"/>
    </ligand>
</feature>
<dbReference type="GeneID" id="103479136"/>
<keyword evidence="18" id="KW-1185">Reference proteome</keyword>
<organism evidence="17 18">
    <name type="scientific">Poecilia reticulata</name>
    <name type="common">Guppy</name>
    <name type="synonym">Acanthophacelus reticulatus</name>
    <dbReference type="NCBI Taxonomy" id="8081"/>
    <lineage>
        <taxon>Eukaryota</taxon>
        <taxon>Metazoa</taxon>
        <taxon>Chordata</taxon>
        <taxon>Craniata</taxon>
        <taxon>Vertebrata</taxon>
        <taxon>Euteleostomi</taxon>
        <taxon>Actinopterygii</taxon>
        <taxon>Neopterygii</taxon>
        <taxon>Teleostei</taxon>
        <taxon>Neoteleostei</taxon>
        <taxon>Acanthomorphata</taxon>
        <taxon>Ovalentaria</taxon>
        <taxon>Atherinomorphae</taxon>
        <taxon>Cyprinodontiformes</taxon>
        <taxon>Poeciliidae</taxon>
        <taxon>Poeciliinae</taxon>
        <taxon>Poecilia</taxon>
    </lineage>
</organism>
<evidence type="ECO:0000256" key="7">
    <source>
        <dbReference type="ARBA" id="ARBA00022946"/>
    </source>
</evidence>
<dbReference type="SUPFAM" id="SSF53335">
    <property type="entry name" value="S-adenosyl-L-methionine-dependent methyltransferases"/>
    <property type="match status" value="1"/>
</dbReference>
<dbReference type="InterPro" id="IPR029063">
    <property type="entry name" value="SAM-dependent_MTases_sf"/>
</dbReference>
<keyword evidence="2" id="KW-0698">rRNA processing</keyword>
<dbReference type="Proteomes" id="UP000242638">
    <property type="component" value="Unassembled WGS sequence"/>
</dbReference>
<dbReference type="AlphaFoldDB" id="A0A3P9NS20"/>
<evidence type="ECO:0000259" key="16">
    <source>
        <dbReference type="PROSITE" id="PS51686"/>
    </source>
</evidence>
<evidence type="ECO:0000256" key="3">
    <source>
        <dbReference type="ARBA" id="ARBA00022603"/>
    </source>
</evidence>
<evidence type="ECO:0000256" key="1">
    <source>
        <dbReference type="ARBA" id="ARBA00004173"/>
    </source>
</evidence>
<dbReference type="Pfam" id="PF01189">
    <property type="entry name" value="Methyltr_RsmB-F"/>
    <property type="match status" value="1"/>
</dbReference>
<comment type="catalytic activity">
    <reaction evidence="10">
        <text>a cytidine in rRNA + S-adenosyl-L-methionine = a 5-methylcytidine in rRNA + S-adenosyl-L-homocysteine + H(+)</text>
        <dbReference type="Rhea" id="RHEA:61484"/>
        <dbReference type="Rhea" id="RHEA-COMP:15836"/>
        <dbReference type="Rhea" id="RHEA-COMP:15837"/>
        <dbReference type="ChEBI" id="CHEBI:15378"/>
        <dbReference type="ChEBI" id="CHEBI:57856"/>
        <dbReference type="ChEBI" id="CHEBI:59789"/>
        <dbReference type="ChEBI" id="CHEBI:74483"/>
        <dbReference type="ChEBI" id="CHEBI:82748"/>
    </reaction>
</comment>
<feature type="region of interest" description="Disordered" evidence="15">
    <location>
        <begin position="116"/>
        <end position="138"/>
    </location>
</feature>
<keyword evidence="3 14" id="KW-0489">Methyltransferase</keyword>
<evidence type="ECO:0000256" key="9">
    <source>
        <dbReference type="ARBA" id="ARBA00042050"/>
    </source>
</evidence>